<evidence type="ECO:0000256" key="1">
    <source>
        <dbReference type="SAM" id="Phobius"/>
    </source>
</evidence>
<reference evidence="2 3" key="1">
    <citation type="submission" date="2010-04" db="EMBL/GenBank/DDBJ databases">
        <authorList>
            <person name="Qin X."/>
            <person name="Bachman B."/>
            <person name="Battles P."/>
            <person name="Bell A."/>
            <person name="Bess C."/>
            <person name="Bickham C."/>
            <person name="Chaboub L."/>
            <person name="Chen D."/>
            <person name="Coyle M."/>
            <person name="Deiros D.R."/>
            <person name="Dinh H."/>
            <person name="Forbes L."/>
            <person name="Fowler G."/>
            <person name="Francisco L."/>
            <person name="Fu Q."/>
            <person name="Gubbala S."/>
            <person name="Hale W."/>
            <person name="Han Y."/>
            <person name="Hemphill L."/>
            <person name="Highlander S.K."/>
            <person name="Hirani K."/>
            <person name="Hogues M."/>
            <person name="Jackson L."/>
            <person name="Jakkamsetti A."/>
            <person name="Javaid M."/>
            <person name="Jiang H."/>
            <person name="Korchina V."/>
            <person name="Kovar C."/>
            <person name="Lara F."/>
            <person name="Lee S."/>
            <person name="Mata R."/>
            <person name="Mathew T."/>
            <person name="Moen C."/>
            <person name="Morales K."/>
            <person name="Munidasa M."/>
            <person name="Nazareth L."/>
            <person name="Ngo R."/>
            <person name="Nguyen L."/>
            <person name="Okwuonu G."/>
            <person name="Ongeri F."/>
            <person name="Patil S."/>
            <person name="Petrosino J."/>
            <person name="Pham C."/>
            <person name="Pham P."/>
            <person name="Pu L.-L."/>
            <person name="Puazo M."/>
            <person name="Raj R."/>
            <person name="Reid J."/>
            <person name="Rouhana J."/>
            <person name="Saada N."/>
            <person name="Shang Y."/>
            <person name="Simmons D."/>
            <person name="Thornton R."/>
            <person name="Warren J."/>
            <person name="Weissenberger G."/>
            <person name="Zhang J."/>
            <person name="Zhang L."/>
            <person name="Zhou C."/>
            <person name="Zhu D."/>
            <person name="Muzny D."/>
            <person name="Worley K."/>
            <person name="Gibbs R."/>
        </authorList>
    </citation>
    <scope>NUCLEOTIDE SEQUENCE [LARGE SCALE GENOMIC DNA]</scope>
    <source>
        <strain evidence="2 3">ATCC 49957</strain>
    </source>
</reference>
<dbReference type="Proteomes" id="UP000005324">
    <property type="component" value="Unassembled WGS sequence"/>
</dbReference>
<dbReference type="HOGENOM" id="CLU_2481329_0_0_5"/>
<organism evidence="2 3">
    <name type="scientific">Pseudoroseomonas cervicalis ATCC 49957</name>
    <dbReference type="NCBI Taxonomy" id="525371"/>
    <lineage>
        <taxon>Bacteria</taxon>
        <taxon>Pseudomonadati</taxon>
        <taxon>Pseudomonadota</taxon>
        <taxon>Alphaproteobacteria</taxon>
        <taxon>Acetobacterales</taxon>
        <taxon>Roseomonadaceae</taxon>
        <taxon>Roseomonas</taxon>
    </lineage>
</organism>
<evidence type="ECO:0000313" key="3">
    <source>
        <dbReference type="Proteomes" id="UP000005324"/>
    </source>
</evidence>
<sequence length="87" mass="8964">MSLATYTLKLAAVTAPAAALLVFGGEPMPTGWLEGIVDPGATVGKAAVVMGMWAVGAASTVGGIAGFIWLGWEFWRERRGAAVRSRG</sequence>
<proteinExistence type="predicted"/>
<keyword evidence="1" id="KW-1133">Transmembrane helix</keyword>
<keyword evidence="1" id="KW-0812">Transmembrane</keyword>
<dbReference type="EMBL" id="ADVL01000677">
    <property type="protein sequence ID" value="EFH10296.1"/>
    <property type="molecule type" value="Genomic_DNA"/>
</dbReference>
<gene>
    <name evidence="2" type="ORF">HMPREF0731_3408</name>
</gene>
<dbReference type="AlphaFoldDB" id="D5RQP6"/>
<keyword evidence="3" id="KW-1185">Reference proteome</keyword>
<keyword evidence="1" id="KW-0472">Membrane</keyword>
<protein>
    <submittedName>
        <fullName evidence="2">Uncharacterized protein</fullName>
    </submittedName>
</protein>
<name>D5RQP6_9PROT</name>
<comment type="caution">
    <text evidence="2">The sequence shown here is derived from an EMBL/GenBank/DDBJ whole genome shotgun (WGS) entry which is preliminary data.</text>
</comment>
<accession>D5RQP6</accession>
<evidence type="ECO:0000313" key="2">
    <source>
        <dbReference type="EMBL" id="EFH10296.1"/>
    </source>
</evidence>
<feature type="transmembrane region" description="Helical" evidence="1">
    <location>
        <begin position="48"/>
        <end position="70"/>
    </location>
</feature>